<comment type="subcellular location">
    <subcellularLocation>
        <location evidence="1 6">Cytoplasm</location>
    </subcellularLocation>
</comment>
<dbReference type="VEuPathDB" id="FungiDB:DFL_006393"/>
<dbReference type="SMART" id="SM00333">
    <property type="entry name" value="TUDOR"/>
    <property type="match status" value="1"/>
</dbReference>
<evidence type="ECO:0000256" key="2">
    <source>
        <dbReference type="ARBA" id="ARBA00013404"/>
    </source>
</evidence>
<dbReference type="SUPFAM" id="SSF63748">
    <property type="entry name" value="Tudor/PWWP/MBT"/>
    <property type="match status" value="1"/>
</dbReference>
<protein>
    <recommendedName>
        <fullName evidence="2">Probable endonuclease LCL3</fullName>
    </recommendedName>
    <alternativeName>
        <fullName evidence="3">Probable endonuclease lcl3</fullName>
    </alternativeName>
</protein>
<dbReference type="PANTHER" id="PTHR12302">
    <property type="entry name" value="EBNA2 BINDING PROTEIN P100"/>
    <property type="match status" value="1"/>
</dbReference>
<dbReference type="AlphaFoldDB" id="A0A437A0M9"/>
<dbReference type="STRING" id="97331.A0A437A0M9"/>
<dbReference type="Gene3D" id="2.40.50.90">
    <property type="match status" value="5"/>
</dbReference>
<dbReference type="GO" id="GO:0031332">
    <property type="term" value="C:RNAi effector complex"/>
    <property type="evidence" value="ECO:0007669"/>
    <property type="project" value="InterPro"/>
</dbReference>
<evidence type="ECO:0000256" key="5">
    <source>
        <dbReference type="ARBA" id="ARBA00022737"/>
    </source>
</evidence>
<dbReference type="GO" id="GO:0006402">
    <property type="term" value="P:mRNA catabolic process"/>
    <property type="evidence" value="ECO:0007669"/>
    <property type="project" value="UniProtKB-UniRule"/>
</dbReference>
<reference evidence="9 10" key="1">
    <citation type="submission" date="2019-01" db="EMBL/GenBank/DDBJ databases">
        <title>Intercellular communication is required for trap formation in the nematode-trapping fungus Duddingtonia flagrans.</title>
        <authorList>
            <person name="Youssar L."/>
            <person name="Wernet V."/>
            <person name="Hensel N."/>
            <person name="Hildebrandt H.-G."/>
            <person name="Fischer R."/>
        </authorList>
    </citation>
    <scope>NUCLEOTIDE SEQUENCE [LARGE SCALE GENOMIC DNA]</scope>
    <source>
        <strain evidence="9 10">CBS H-5679</strain>
    </source>
</reference>
<dbReference type="EMBL" id="SAEB01000007">
    <property type="protein sequence ID" value="RVD84659.1"/>
    <property type="molecule type" value="Genomic_DNA"/>
</dbReference>
<evidence type="ECO:0000313" key="9">
    <source>
        <dbReference type="EMBL" id="RVD84659.1"/>
    </source>
</evidence>
<sequence>MSMAAVVKSVLSGDTLVLVPKGTAPGDISKERQLSLAFVTAPRLKREGDEPFAFNSREFLRRNLVGREIQSEVLYTVPTGNREYGIAIVPNGPSIVEYAVAEGWVKVRDDAGKREEQSEHSDLVEKLKAMESKARLEYKGQWSQTDNGHIAINNEPPSVPNAFLQKWKGQQIEAVVERVIAGDRIAVRLILTPKEHQQIVVLIAGIKAPQSSRPDAPADEYGDEAKTFVEARLLQRTVKVELVGLSPQNQFIGHVVHPKGSIAEFILVDGLARCFDQHSSMLGAGMANLRAQEARAKEKRINMWKGFVVKAKTGAGFDCVVSRVQSADTIWVRNKAGAERKLSLSSVKAPPRPAGHADPKIPSQWQAEAKEFLRKKLIGKHVQVTIDGKRPATEGYEEREMATVLLSGQNIALPLIESGLATVIRHRRDDEDRSPIWDALLAAEETAIKEEKGMHNPKAPTPKPIVDASESEQKAKAHLSFLSRQRRIPAIVDFIASGSRFKLLIPKENVRLTFVLSGIRAPRTARNASEKSEPFGPEALEFTSRRAHQRDVEIDVEAIDKANGFIGTMYVNRENLAKLLVEEGLASVHAYSAEQSGHGTELFAAEKAAKEARKNLWQNWTPQDDADDFAEPSAGAEDTTTFTQKQDYKDVVVTNVDESGKMKVQIVGSGTDQLEKMMAEFRNFHLNKSNATPLSGPPKVGDIVAAKFSEDGEFYRAKVRRVDREAKKADVLYVDYGNSETVPFTSLRPLTQPQFSTTKLKAQAVDAVLSFCQFPGSEMYANDAKNYLLDITGNKQLVGNVDFTEKDGTMSLTLFKEGSNSSNDNINSAMIEEGMCMVPRSSSPGKRHTQIDSTTFARGNKKLRRVDEVFGSMETSLRIKVQATSTKIPYVSHHIIWHQELAYSLV</sequence>
<dbReference type="PROSITE" id="PS50830">
    <property type="entry name" value="TNASE_3"/>
    <property type="match status" value="4"/>
</dbReference>
<dbReference type="GO" id="GO:0005634">
    <property type="term" value="C:nucleus"/>
    <property type="evidence" value="ECO:0007669"/>
    <property type="project" value="TreeGrafter"/>
</dbReference>
<dbReference type="GO" id="GO:0005829">
    <property type="term" value="C:cytosol"/>
    <property type="evidence" value="ECO:0007669"/>
    <property type="project" value="UniProtKB-UniRule"/>
</dbReference>
<feature type="domain" description="TNase-like" evidence="8">
    <location>
        <begin position="170"/>
        <end position="306"/>
    </location>
</feature>
<dbReference type="GeneID" id="93588704"/>
<dbReference type="PANTHER" id="PTHR12302:SF2">
    <property type="entry name" value="STAPHYLOCOCCAL NUCLEASE DOMAIN-CONTAINING PROTEIN 1"/>
    <property type="match status" value="1"/>
</dbReference>
<dbReference type="GO" id="GO:0003723">
    <property type="term" value="F:RNA binding"/>
    <property type="evidence" value="ECO:0007669"/>
    <property type="project" value="UniProtKB-UniRule"/>
</dbReference>
<name>A0A437A0M9_ARTFL</name>
<keyword evidence="10" id="KW-1185">Reference proteome</keyword>
<feature type="domain" description="Tudor" evidence="7">
    <location>
        <begin position="697"/>
        <end position="757"/>
    </location>
</feature>
<dbReference type="PROSITE" id="PS50304">
    <property type="entry name" value="TUDOR"/>
    <property type="match status" value="1"/>
</dbReference>
<dbReference type="FunFam" id="2.30.30.140:FF:000018">
    <property type="entry name" value="Serine/threonine-protein kinase 31"/>
    <property type="match status" value="1"/>
</dbReference>
<evidence type="ECO:0000256" key="3">
    <source>
        <dbReference type="ARBA" id="ARBA00014651"/>
    </source>
</evidence>
<keyword evidence="5" id="KW-0677">Repeat</keyword>
<organism evidence="9 10">
    <name type="scientific">Arthrobotrys flagrans</name>
    <name type="common">Nematode-trapping fungus</name>
    <name type="synonym">Trichothecium flagrans</name>
    <dbReference type="NCBI Taxonomy" id="97331"/>
    <lineage>
        <taxon>Eukaryota</taxon>
        <taxon>Fungi</taxon>
        <taxon>Dikarya</taxon>
        <taxon>Ascomycota</taxon>
        <taxon>Pezizomycotina</taxon>
        <taxon>Orbiliomycetes</taxon>
        <taxon>Orbiliales</taxon>
        <taxon>Orbiliaceae</taxon>
        <taxon>Arthrobotrys</taxon>
    </lineage>
</organism>
<feature type="domain" description="TNase-like" evidence="8">
    <location>
        <begin position="1"/>
        <end position="144"/>
    </location>
</feature>
<dbReference type="Gene3D" id="2.30.30.140">
    <property type="match status" value="1"/>
</dbReference>
<dbReference type="SUPFAM" id="SSF50199">
    <property type="entry name" value="Staphylococcal nuclease"/>
    <property type="match status" value="5"/>
</dbReference>
<dbReference type="Proteomes" id="UP000283090">
    <property type="component" value="Unassembled WGS sequence"/>
</dbReference>
<comment type="caution">
    <text evidence="9">The sequence shown here is derived from an EMBL/GenBank/DDBJ whole genome shotgun (WGS) entry which is preliminary data.</text>
</comment>
<dbReference type="FunFam" id="2.40.50.90:FF:000019">
    <property type="entry name" value="Transcription factor (Snd1/p100), putative"/>
    <property type="match status" value="1"/>
</dbReference>
<feature type="domain" description="TNase-like" evidence="8">
    <location>
        <begin position="315"/>
        <end position="457"/>
    </location>
</feature>
<accession>A0A437A0M9</accession>
<dbReference type="InterPro" id="IPR016685">
    <property type="entry name" value="Silence_cplx_Nase-comp_TudorSN"/>
</dbReference>
<dbReference type="RefSeq" id="XP_067490203.1">
    <property type="nucleotide sequence ID" value="XM_067635810.1"/>
</dbReference>
<evidence type="ECO:0000259" key="8">
    <source>
        <dbReference type="PROSITE" id="PS50830"/>
    </source>
</evidence>
<feature type="domain" description="TNase-like" evidence="8">
    <location>
        <begin position="486"/>
        <end position="619"/>
    </location>
</feature>
<dbReference type="FunFam" id="2.40.50.90:FF:000002">
    <property type="entry name" value="Staphylococcal nuclease domain-containing protein"/>
    <property type="match status" value="1"/>
</dbReference>
<dbReference type="SMART" id="SM00318">
    <property type="entry name" value="SNc"/>
    <property type="match status" value="4"/>
</dbReference>
<evidence type="ECO:0000313" key="10">
    <source>
        <dbReference type="Proteomes" id="UP000283090"/>
    </source>
</evidence>
<dbReference type="GO" id="GO:0031047">
    <property type="term" value="P:regulatory ncRNA-mediated gene silencing"/>
    <property type="evidence" value="ECO:0007669"/>
    <property type="project" value="UniProtKB-UniRule"/>
</dbReference>
<proteinExistence type="predicted"/>
<dbReference type="GO" id="GO:0004518">
    <property type="term" value="F:nuclease activity"/>
    <property type="evidence" value="ECO:0007669"/>
    <property type="project" value="TreeGrafter"/>
</dbReference>
<evidence type="ECO:0000256" key="4">
    <source>
        <dbReference type="ARBA" id="ARBA00022490"/>
    </source>
</evidence>
<dbReference type="PIRSF" id="PIRSF017179">
    <property type="entry name" value="RISC-Tudor-SN"/>
    <property type="match status" value="1"/>
</dbReference>
<keyword evidence="4 6" id="KW-0963">Cytoplasm</keyword>
<dbReference type="InterPro" id="IPR035437">
    <property type="entry name" value="SNase_OB-fold_sf"/>
</dbReference>
<dbReference type="OrthoDB" id="10023235at2759"/>
<evidence type="ECO:0000259" key="7">
    <source>
        <dbReference type="PROSITE" id="PS50304"/>
    </source>
</evidence>
<dbReference type="Pfam" id="PF00567">
    <property type="entry name" value="TUDOR"/>
    <property type="match status" value="1"/>
</dbReference>
<dbReference type="InterPro" id="IPR016071">
    <property type="entry name" value="Staphylococal_nuclease_OB-fold"/>
</dbReference>
<evidence type="ECO:0000256" key="6">
    <source>
        <dbReference type="PIRNR" id="PIRNR017179"/>
    </source>
</evidence>
<evidence type="ECO:0000256" key="1">
    <source>
        <dbReference type="ARBA" id="ARBA00004496"/>
    </source>
</evidence>
<gene>
    <name evidence="9" type="ORF">DFL_006393</name>
</gene>
<dbReference type="InterPro" id="IPR002999">
    <property type="entry name" value="Tudor"/>
</dbReference>
<dbReference type="FunFam" id="2.40.50.90:FF:000001">
    <property type="entry name" value="Staphylococcal nuclease domain-containing protein"/>
    <property type="match status" value="1"/>
</dbReference>
<dbReference type="Pfam" id="PF00565">
    <property type="entry name" value="SNase"/>
    <property type="match status" value="3"/>
</dbReference>